<accession>A0A1D8URK9</accession>
<dbReference type="Proteomes" id="UP000179145">
    <property type="component" value="Chromosome"/>
</dbReference>
<dbReference type="AlphaFoldDB" id="A0A1D8URK9"/>
<evidence type="ECO:0000313" key="2">
    <source>
        <dbReference type="Proteomes" id="UP000179145"/>
    </source>
</evidence>
<dbReference type="STRING" id="153496.A0U89_02310"/>
<dbReference type="Gene3D" id="3.40.50.720">
    <property type="entry name" value="NAD(P)-binding Rossmann-like Domain"/>
    <property type="match status" value="1"/>
</dbReference>
<dbReference type="InterPro" id="IPR016040">
    <property type="entry name" value="NAD(P)-bd_dom"/>
</dbReference>
<dbReference type="InterPro" id="IPR036291">
    <property type="entry name" value="NAD(P)-bd_dom_sf"/>
</dbReference>
<organism evidence="1 2">
    <name type="scientific">Kozakia baliensis</name>
    <dbReference type="NCBI Taxonomy" id="153496"/>
    <lineage>
        <taxon>Bacteria</taxon>
        <taxon>Pseudomonadati</taxon>
        <taxon>Pseudomonadota</taxon>
        <taxon>Alphaproteobacteria</taxon>
        <taxon>Acetobacterales</taxon>
        <taxon>Acetobacteraceae</taxon>
        <taxon>Kozakia</taxon>
    </lineage>
</organism>
<protein>
    <submittedName>
        <fullName evidence="1">GDP-6-deoxy-D-lyxo-4-hexulose reductase</fullName>
    </submittedName>
</protein>
<dbReference type="EMBL" id="CP014674">
    <property type="protein sequence ID" value="AOX16147.1"/>
    <property type="molecule type" value="Genomic_DNA"/>
</dbReference>
<dbReference type="Pfam" id="PF16363">
    <property type="entry name" value="GDP_Man_Dehyd"/>
    <property type="match status" value="1"/>
</dbReference>
<reference evidence="1 2" key="1">
    <citation type="journal article" date="2016" name="Microb. Cell Fact.">
        <title>Dissection of exopolysaccharide biosynthesis in Kozakia baliensis.</title>
        <authorList>
            <person name="Brandt J.U."/>
            <person name="Jakob F."/>
            <person name="Behr J."/>
            <person name="Geissler A.J."/>
            <person name="Vogel R.F."/>
        </authorList>
    </citation>
    <scope>NUCLEOTIDE SEQUENCE [LARGE SCALE GENOMIC DNA]</scope>
    <source>
        <strain evidence="1 2">DSM 14400</strain>
    </source>
</reference>
<proteinExistence type="predicted"/>
<dbReference type="SUPFAM" id="SSF51735">
    <property type="entry name" value="NAD(P)-binding Rossmann-fold domains"/>
    <property type="match status" value="1"/>
</dbReference>
<evidence type="ECO:0000313" key="1">
    <source>
        <dbReference type="EMBL" id="AOX16147.1"/>
    </source>
</evidence>
<dbReference type="RefSeq" id="WP_070401966.1">
    <property type="nucleotide sequence ID" value="NZ_BJVW01000013.1"/>
</dbReference>
<dbReference type="OrthoDB" id="5295702at2"/>
<dbReference type="Gene3D" id="3.90.25.10">
    <property type="entry name" value="UDP-galactose 4-epimerase, domain 1"/>
    <property type="match status" value="1"/>
</dbReference>
<dbReference type="KEGG" id="kba:A0U89_02310"/>
<gene>
    <name evidence="1" type="ORF">A0U89_02310</name>
</gene>
<dbReference type="eggNOG" id="COG0451">
    <property type="taxonomic scope" value="Bacteria"/>
</dbReference>
<sequence>MRVLITGSNGFVGQHLTTRLLARFPDAELLPSIGDITDQAQIEEAIKRFKPDHCLHLAAISTIGAARSDPKRAWQVNLEGTLILAEAMQHHAPEGMFLFASTAEVYGKSFQAGTPLDEKGLLAPANAYALTKSAADLALGMLAMQGLRAVRMRPFNHTGPGQSADFVVPAFARQIARIGVGQQEPCLRVGNLDATRDFLDVRDVCDAYLDVIASASQIEPGAIFNLCSGQSRSIRSILDQLLEISGIEAKIEIDPARLRPSDIPMALGNANAAKASLNWRPRIDWETTLQDVMTDWRQRIAEDPEV</sequence>
<keyword evidence="2" id="KW-1185">Reference proteome</keyword>
<dbReference type="PANTHER" id="PTHR43000">
    <property type="entry name" value="DTDP-D-GLUCOSE 4,6-DEHYDRATASE-RELATED"/>
    <property type="match status" value="1"/>
</dbReference>
<name>A0A1D8URK9_9PROT</name>